<dbReference type="GeneID" id="127565700"/>
<organism evidence="2 3">
    <name type="scientific">Drosophila albomicans</name>
    <name type="common">Fruit fly</name>
    <dbReference type="NCBI Taxonomy" id="7291"/>
    <lineage>
        <taxon>Eukaryota</taxon>
        <taxon>Metazoa</taxon>
        <taxon>Ecdysozoa</taxon>
        <taxon>Arthropoda</taxon>
        <taxon>Hexapoda</taxon>
        <taxon>Insecta</taxon>
        <taxon>Pterygota</taxon>
        <taxon>Neoptera</taxon>
        <taxon>Endopterygota</taxon>
        <taxon>Diptera</taxon>
        <taxon>Brachycera</taxon>
        <taxon>Muscomorpha</taxon>
        <taxon>Ephydroidea</taxon>
        <taxon>Drosophilidae</taxon>
        <taxon>Drosophila</taxon>
    </lineage>
</organism>
<dbReference type="RefSeq" id="XP_051861520.1">
    <property type="nucleotide sequence ID" value="XM_052005560.1"/>
</dbReference>
<name>A0A9C6WBF1_DROAB</name>
<proteinExistence type="predicted"/>
<gene>
    <name evidence="3" type="primary">LOC127565700</name>
</gene>
<evidence type="ECO:0000256" key="1">
    <source>
        <dbReference type="SAM" id="Phobius"/>
    </source>
</evidence>
<keyword evidence="2" id="KW-1185">Reference proteome</keyword>
<accession>A0A9C6WBF1</accession>
<feature type="transmembrane region" description="Helical" evidence="1">
    <location>
        <begin position="30"/>
        <end position="50"/>
    </location>
</feature>
<keyword evidence="1" id="KW-0472">Membrane</keyword>
<dbReference type="AlphaFoldDB" id="A0A9C6WBF1"/>
<keyword evidence="1" id="KW-0812">Transmembrane</keyword>
<keyword evidence="1" id="KW-1133">Transmembrane helix</keyword>
<evidence type="ECO:0000313" key="3">
    <source>
        <dbReference type="RefSeq" id="XP_051861520.1"/>
    </source>
</evidence>
<evidence type="ECO:0000313" key="2">
    <source>
        <dbReference type="Proteomes" id="UP000515160"/>
    </source>
</evidence>
<protein>
    <submittedName>
        <fullName evidence="3">Uncharacterized protein LOC127565700</fullName>
    </submittedName>
</protein>
<reference evidence="3" key="1">
    <citation type="submission" date="2025-08" db="UniProtKB">
        <authorList>
            <consortium name="RefSeq"/>
        </authorList>
    </citation>
    <scope>IDENTIFICATION</scope>
    <source>
        <strain evidence="3">15112-1751.03</strain>
        <tissue evidence="3">Whole Adult</tissue>
    </source>
</reference>
<dbReference type="Proteomes" id="UP000515160">
    <property type="component" value="Chromosome 3"/>
</dbReference>
<sequence length="119" mass="12439">MRSGRVSDSQMGGVANGGHLLGLIAFARKIARVLLSLSLLCCILFLSFYLGNSYDVHNGQATASDHPHSAASATTATDMSLVNSTLRNTSSTTINNNSIAINSSASAVNSHHSPETYSI</sequence>
<dbReference type="OrthoDB" id="7883880at2759"/>